<dbReference type="AlphaFoldDB" id="A0AAW1PVS1"/>
<accession>A0AAW1PVS1</accession>
<feature type="domain" description="Aspartate/glutamate/uridylate kinase" evidence="6">
    <location>
        <begin position="209"/>
        <end position="327"/>
    </location>
</feature>
<comment type="caution">
    <text evidence="7">The sequence shown here is derived from an EMBL/GenBank/DDBJ whole genome shotgun (WGS) entry which is preliminary data.</text>
</comment>
<evidence type="ECO:0000256" key="4">
    <source>
        <dbReference type="ARBA" id="ARBA00022840"/>
    </source>
</evidence>
<feature type="compositionally biased region" description="Polar residues" evidence="5">
    <location>
        <begin position="112"/>
        <end position="125"/>
    </location>
</feature>
<dbReference type="InterPro" id="IPR001048">
    <property type="entry name" value="Asp/Glu/Uridylate_kinase"/>
</dbReference>
<dbReference type="Pfam" id="PF00696">
    <property type="entry name" value="AA_kinase"/>
    <property type="match status" value="1"/>
</dbReference>
<evidence type="ECO:0000256" key="3">
    <source>
        <dbReference type="ARBA" id="ARBA00022777"/>
    </source>
</evidence>
<dbReference type="PANTHER" id="PTHR11063:SF8">
    <property type="entry name" value="DELTA-1-PYRROLINE-5-CARBOXYLATE SYNTHASE"/>
    <property type="match status" value="1"/>
</dbReference>
<name>A0AAW1PVS1_9CHLO</name>
<dbReference type="PRINTS" id="PR00474">
    <property type="entry name" value="GLU5KINASE"/>
</dbReference>
<keyword evidence="2" id="KW-0547">Nucleotide-binding</keyword>
<evidence type="ECO:0000256" key="5">
    <source>
        <dbReference type="SAM" id="MobiDB-lite"/>
    </source>
</evidence>
<dbReference type="GO" id="GO:0005524">
    <property type="term" value="F:ATP binding"/>
    <property type="evidence" value="ECO:0007669"/>
    <property type="project" value="UniProtKB-KW"/>
</dbReference>
<dbReference type="GO" id="GO:0004350">
    <property type="term" value="F:glutamate-5-semialdehyde dehydrogenase activity"/>
    <property type="evidence" value="ECO:0007669"/>
    <property type="project" value="TreeGrafter"/>
</dbReference>
<dbReference type="InterPro" id="IPR036393">
    <property type="entry name" value="AceGlu_kinase-like_sf"/>
</dbReference>
<dbReference type="InterPro" id="IPR001057">
    <property type="entry name" value="Glu/AcGlu_kinase"/>
</dbReference>
<evidence type="ECO:0000256" key="2">
    <source>
        <dbReference type="ARBA" id="ARBA00022741"/>
    </source>
</evidence>
<dbReference type="Proteomes" id="UP001465755">
    <property type="component" value="Unassembled WGS sequence"/>
</dbReference>
<organism evidence="7 8">
    <name type="scientific">Symbiochloris irregularis</name>
    <dbReference type="NCBI Taxonomy" id="706552"/>
    <lineage>
        <taxon>Eukaryota</taxon>
        <taxon>Viridiplantae</taxon>
        <taxon>Chlorophyta</taxon>
        <taxon>core chlorophytes</taxon>
        <taxon>Trebouxiophyceae</taxon>
        <taxon>Trebouxiales</taxon>
        <taxon>Trebouxiaceae</taxon>
        <taxon>Symbiochloris</taxon>
    </lineage>
</organism>
<gene>
    <name evidence="7" type="ORF">WJX73_008318</name>
</gene>
<evidence type="ECO:0000313" key="7">
    <source>
        <dbReference type="EMBL" id="KAK9812009.1"/>
    </source>
</evidence>
<keyword evidence="3" id="KW-0418">Kinase</keyword>
<dbReference type="PANTHER" id="PTHR11063">
    <property type="entry name" value="GLUTAMATE SEMIALDEHYDE DEHYDROGENASE"/>
    <property type="match status" value="1"/>
</dbReference>
<dbReference type="SUPFAM" id="SSF53633">
    <property type="entry name" value="Carbamate kinase-like"/>
    <property type="match status" value="1"/>
</dbReference>
<proteinExistence type="predicted"/>
<keyword evidence="4" id="KW-0067">ATP-binding</keyword>
<sequence>MLQPQLKAAFPREKAALPMTGMHHGDLQDWSISSGHFPSGSEGVNMPSAAMSIPNGRAINDCVNFDQHSSPDMAAFKLDSQLSAVQEDQIQEYKEAEKRGTMMGTPEASPAFHTQSKRSPVSRTFSGSMAGVPAYSSFADLAKSFQAGADDSQVADATRIPVKNARRVVVKVGTAVVTRGTDSRLALGRLGALVEQLEALIQGHTDVSSRAAAAAGQSGLMALYDSLFSMMDLQAAQVLVTSNDFTDPHFKNNLCATVEDLLSMNVVPVFNENDAISKGAVQTKENSPKVPFWDNDSLAALLAIELNADLLMLMTDVNGLYTGAPSDPSSK</sequence>
<dbReference type="EMBL" id="JALJOQ010000010">
    <property type="protein sequence ID" value="KAK9812009.1"/>
    <property type="molecule type" value="Genomic_DNA"/>
</dbReference>
<evidence type="ECO:0000259" key="6">
    <source>
        <dbReference type="Pfam" id="PF00696"/>
    </source>
</evidence>
<dbReference type="GO" id="GO:0009084">
    <property type="term" value="P:glutamine family amino acid biosynthetic process"/>
    <property type="evidence" value="ECO:0007669"/>
    <property type="project" value="UniProtKB-ARBA"/>
</dbReference>
<reference evidence="7 8" key="1">
    <citation type="journal article" date="2024" name="Nat. Commun.">
        <title>Phylogenomics reveals the evolutionary origins of lichenization in chlorophyte algae.</title>
        <authorList>
            <person name="Puginier C."/>
            <person name="Libourel C."/>
            <person name="Otte J."/>
            <person name="Skaloud P."/>
            <person name="Haon M."/>
            <person name="Grisel S."/>
            <person name="Petersen M."/>
            <person name="Berrin J.G."/>
            <person name="Delaux P.M."/>
            <person name="Dal Grande F."/>
            <person name="Keller J."/>
        </authorList>
    </citation>
    <scope>NUCLEOTIDE SEQUENCE [LARGE SCALE GENOMIC DNA]</scope>
    <source>
        <strain evidence="7 8">SAG 2036</strain>
    </source>
</reference>
<evidence type="ECO:0000313" key="8">
    <source>
        <dbReference type="Proteomes" id="UP001465755"/>
    </source>
</evidence>
<feature type="region of interest" description="Disordered" evidence="5">
    <location>
        <begin position="98"/>
        <end position="125"/>
    </location>
</feature>
<dbReference type="GO" id="GO:0016301">
    <property type="term" value="F:kinase activity"/>
    <property type="evidence" value="ECO:0007669"/>
    <property type="project" value="UniProtKB-KW"/>
</dbReference>
<protein>
    <recommendedName>
        <fullName evidence="6">Aspartate/glutamate/uridylate kinase domain-containing protein</fullName>
    </recommendedName>
</protein>
<dbReference type="Gene3D" id="3.40.1160.10">
    <property type="entry name" value="Acetylglutamate kinase-like"/>
    <property type="match status" value="2"/>
</dbReference>
<keyword evidence="8" id="KW-1185">Reference proteome</keyword>
<keyword evidence="1" id="KW-0808">Transferase</keyword>
<evidence type="ECO:0000256" key="1">
    <source>
        <dbReference type="ARBA" id="ARBA00022679"/>
    </source>
</evidence>